<dbReference type="PROSITE" id="PS51257">
    <property type="entry name" value="PROKAR_LIPOPROTEIN"/>
    <property type="match status" value="1"/>
</dbReference>
<accession>A0A9P6NXK5</accession>
<organism evidence="1 2">
    <name type="scientific">Cronartium quercuum f. sp. fusiforme G11</name>
    <dbReference type="NCBI Taxonomy" id="708437"/>
    <lineage>
        <taxon>Eukaryota</taxon>
        <taxon>Fungi</taxon>
        <taxon>Dikarya</taxon>
        <taxon>Basidiomycota</taxon>
        <taxon>Pucciniomycotina</taxon>
        <taxon>Pucciniomycetes</taxon>
        <taxon>Pucciniales</taxon>
        <taxon>Coleosporiaceae</taxon>
        <taxon>Cronartium</taxon>
    </lineage>
</organism>
<keyword evidence="2" id="KW-1185">Reference proteome</keyword>
<dbReference type="EMBL" id="MU167209">
    <property type="protein sequence ID" value="KAG0152252.1"/>
    <property type="molecule type" value="Genomic_DNA"/>
</dbReference>
<proteinExistence type="predicted"/>
<evidence type="ECO:0000313" key="1">
    <source>
        <dbReference type="EMBL" id="KAG0152252.1"/>
    </source>
</evidence>
<sequence>MKTKIEVLKALSPISGFVLIASGCFMFPLRLSEEGRGGCRINVVKGYETGAGSERGGVNSFCFSPRGRVLKVFYLSLSIYSGPARLAWVPWPCSWLAINHSIQPTTVLWTSTTSVVPPIEISKDDVAMNTAYHKPWKTQLSHLNPFFGLANGLVHVEEK</sequence>
<gene>
    <name evidence="1" type="ORF">CROQUDRAFT_85998</name>
</gene>
<dbReference type="Proteomes" id="UP000886653">
    <property type="component" value="Unassembled WGS sequence"/>
</dbReference>
<dbReference type="AlphaFoldDB" id="A0A9P6NXK5"/>
<evidence type="ECO:0000313" key="2">
    <source>
        <dbReference type="Proteomes" id="UP000886653"/>
    </source>
</evidence>
<comment type="caution">
    <text evidence="1">The sequence shown here is derived from an EMBL/GenBank/DDBJ whole genome shotgun (WGS) entry which is preliminary data.</text>
</comment>
<name>A0A9P6NXK5_9BASI</name>
<reference evidence="1" key="1">
    <citation type="submission" date="2013-11" db="EMBL/GenBank/DDBJ databases">
        <title>Genome sequence of the fusiform rust pathogen reveals effectors for host alternation and coevolution with pine.</title>
        <authorList>
            <consortium name="DOE Joint Genome Institute"/>
            <person name="Smith K."/>
            <person name="Pendleton A."/>
            <person name="Kubisiak T."/>
            <person name="Anderson C."/>
            <person name="Salamov A."/>
            <person name="Aerts A."/>
            <person name="Riley R."/>
            <person name="Clum A."/>
            <person name="Lindquist E."/>
            <person name="Ence D."/>
            <person name="Campbell M."/>
            <person name="Kronenberg Z."/>
            <person name="Feau N."/>
            <person name="Dhillon B."/>
            <person name="Hamelin R."/>
            <person name="Burleigh J."/>
            <person name="Smith J."/>
            <person name="Yandell M."/>
            <person name="Nelson C."/>
            <person name="Grigoriev I."/>
            <person name="Davis J."/>
        </authorList>
    </citation>
    <scope>NUCLEOTIDE SEQUENCE</scope>
    <source>
        <strain evidence="1">G11</strain>
    </source>
</reference>
<protein>
    <submittedName>
        <fullName evidence="1">Uncharacterized protein</fullName>
    </submittedName>
</protein>